<keyword evidence="2" id="KW-0238">DNA-binding</keyword>
<evidence type="ECO:0000259" key="5">
    <source>
        <dbReference type="PROSITE" id="PS51118"/>
    </source>
</evidence>
<organism evidence="6 7">
    <name type="scientific">Actinoplanes teichomyceticus</name>
    <dbReference type="NCBI Taxonomy" id="1867"/>
    <lineage>
        <taxon>Bacteria</taxon>
        <taxon>Bacillati</taxon>
        <taxon>Actinomycetota</taxon>
        <taxon>Actinomycetes</taxon>
        <taxon>Micromonosporales</taxon>
        <taxon>Micromonosporaceae</taxon>
        <taxon>Actinoplanes</taxon>
    </lineage>
</organism>
<sequence length="213" mass="23309">MVGQVTPSTPPRSDSAPGAARDSSSAAARETAPEAGRDALPEAAGAARHGARDAAPEALAWDVDNCTIGRAMAILGEKWTMVVLREVFTGIRRFDDMRVRTRIPRQVLANRLAALVGHGVLRREPYREPGARVRHEYRLTEKGFALYPVLVALAGWGDRYLADPQGPPIRFVHRDCAAELHVEVHCAAGHPVTDRRDVLPRPGPGARRRRPEL</sequence>
<keyword evidence="3" id="KW-0804">Transcription</keyword>
<feature type="domain" description="HTH hxlR-type" evidence="5">
    <location>
        <begin position="66"/>
        <end position="165"/>
    </location>
</feature>
<dbReference type="InterPro" id="IPR002577">
    <property type="entry name" value="HTH_HxlR"/>
</dbReference>
<dbReference type="PANTHER" id="PTHR33204">
    <property type="entry name" value="TRANSCRIPTIONAL REGULATOR, MARR FAMILY"/>
    <property type="match status" value="1"/>
</dbReference>
<protein>
    <submittedName>
        <fullName evidence="6">HxlR family transcriptional regulator</fullName>
    </submittedName>
</protein>
<accession>A0A561VRG0</accession>
<dbReference type="AlphaFoldDB" id="A0A561VRG0"/>
<evidence type="ECO:0000256" key="1">
    <source>
        <dbReference type="ARBA" id="ARBA00023015"/>
    </source>
</evidence>
<feature type="compositionally biased region" description="Basic and acidic residues" evidence="4">
    <location>
        <begin position="31"/>
        <end position="40"/>
    </location>
</feature>
<dbReference type="SUPFAM" id="SSF46785">
    <property type="entry name" value="Winged helix' DNA-binding domain"/>
    <property type="match status" value="1"/>
</dbReference>
<dbReference type="GO" id="GO:0003677">
    <property type="term" value="F:DNA binding"/>
    <property type="evidence" value="ECO:0007669"/>
    <property type="project" value="UniProtKB-KW"/>
</dbReference>
<dbReference type="InterPro" id="IPR036390">
    <property type="entry name" value="WH_DNA-bd_sf"/>
</dbReference>
<evidence type="ECO:0000256" key="4">
    <source>
        <dbReference type="SAM" id="MobiDB-lite"/>
    </source>
</evidence>
<dbReference type="Gene3D" id="1.10.10.10">
    <property type="entry name" value="Winged helix-like DNA-binding domain superfamily/Winged helix DNA-binding domain"/>
    <property type="match status" value="1"/>
</dbReference>
<evidence type="ECO:0000313" key="6">
    <source>
        <dbReference type="EMBL" id="TWG14209.1"/>
    </source>
</evidence>
<proteinExistence type="predicted"/>
<feature type="compositionally biased region" description="Low complexity" evidence="4">
    <location>
        <begin position="12"/>
        <end position="29"/>
    </location>
</feature>
<keyword evidence="7" id="KW-1185">Reference proteome</keyword>
<dbReference type="PANTHER" id="PTHR33204:SF18">
    <property type="entry name" value="TRANSCRIPTIONAL REGULATORY PROTEIN"/>
    <property type="match status" value="1"/>
</dbReference>
<dbReference type="InterPro" id="IPR036388">
    <property type="entry name" value="WH-like_DNA-bd_sf"/>
</dbReference>
<evidence type="ECO:0000256" key="2">
    <source>
        <dbReference type="ARBA" id="ARBA00023125"/>
    </source>
</evidence>
<dbReference type="Proteomes" id="UP000320239">
    <property type="component" value="Unassembled WGS sequence"/>
</dbReference>
<name>A0A561VRG0_ACTTI</name>
<feature type="region of interest" description="Disordered" evidence="4">
    <location>
        <begin position="193"/>
        <end position="213"/>
    </location>
</feature>
<dbReference type="EMBL" id="VIWY01000004">
    <property type="protein sequence ID" value="TWG14209.1"/>
    <property type="molecule type" value="Genomic_DNA"/>
</dbReference>
<dbReference type="PROSITE" id="PS51118">
    <property type="entry name" value="HTH_HXLR"/>
    <property type="match status" value="1"/>
</dbReference>
<reference evidence="6 7" key="1">
    <citation type="submission" date="2019-06" db="EMBL/GenBank/DDBJ databases">
        <title>Sequencing the genomes of 1000 actinobacteria strains.</title>
        <authorList>
            <person name="Klenk H.-P."/>
        </authorList>
    </citation>
    <scope>NUCLEOTIDE SEQUENCE [LARGE SCALE GENOMIC DNA]</scope>
    <source>
        <strain evidence="6 7">DSM 43866</strain>
    </source>
</reference>
<evidence type="ECO:0000256" key="3">
    <source>
        <dbReference type="ARBA" id="ARBA00023163"/>
    </source>
</evidence>
<feature type="region of interest" description="Disordered" evidence="4">
    <location>
        <begin position="1"/>
        <end position="51"/>
    </location>
</feature>
<keyword evidence="1" id="KW-0805">Transcription regulation</keyword>
<dbReference type="Pfam" id="PF01638">
    <property type="entry name" value="HxlR"/>
    <property type="match status" value="1"/>
</dbReference>
<evidence type="ECO:0000313" key="7">
    <source>
        <dbReference type="Proteomes" id="UP000320239"/>
    </source>
</evidence>
<gene>
    <name evidence="6" type="ORF">FHX34_104509</name>
</gene>
<comment type="caution">
    <text evidence="6">The sequence shown here is derived from an EMBL/GenBank/DDBJ whole genome shotgun (WGS) entry which is preliminary data.</text>
</comment>